<dbReference type="EMBL" id="LSRX01000198">
    <property type="protein sequence ID" value="OLQ04948.1"/>
    <property type="molecule type" value="Genomic_DNA"/>
</dbReference>
<name>A0A1Q9EC07_SYMMI</name>
<organism evidence="2 3">
    <name type="scientific">Symbiodinium microadriaticum</name>
    <name type="common">Dinoflagellate</name>
    <name type="synonym">Zooxanthella microadriatica</name>
    <dbReference type="NCBI Taxonomy" id="2951"/>
    <lineage>
        <taxon>Eukaryota</taxon>
        <taxon>Sar</taxon>
        <taxon>Alveolata</taxon>
        <taxon>Dinophyceae</taxon>
        <taxon>Suessiales</taxon>
        <taxon>Symbiodiniaceae</taxon>
        <taxon>Symbiodinium</taxon>
    </lineage>
</organism>
<gene>
    <name evidence="2" type="ORF">AK812_SmicGene11928</name>
</gene>
<evidence type="ECO:0000313" key="3">
    <source>
        <dbReference type="Proteomes" id="UP000186817"/>
    </source>
</evidence>
<proteinExistence type="predicted"/>
<reference evidence="2 3" key="1">
    <citation type="submission" date="2016-02" db="EMBL/GenBank/DDBJ databases">
        <title>Genome analysis of coral dinoflagellate symbionts highlights evolutionary adaptations to a symbiotic lifestyle.</title>
        <authorList>
            <person name="Aranda M."/>
            <person name="Li Y."/>
            <person name="Liew Y.J."/>
            <person name="Baumgarten S."/>
            <person name="Simakov O."/>
            <person name="Wilson M."/>
            <person name="Piel J."/>
            <person name="Ashoor H."/>
            <person name="Bougouffa S."/>
            <person name="Bajic V.B."/>
            <person name="Ryu T."/>
            <person name="Ravasi T."/>
            <person name="Bayer T."/>
            <person name="Micklem G."/>
            <person name="Kim H."/>
            <person name="Bhak J."/>
            <person name="Lajeunesse T.C."/>
            <person name="Voolstra C.R."/>
        </authorList>
    </citation>
    <scope>NUCLEOTIDE SEQUENCE [LARGE SCALE GENOMIC DNA]</scope>
    <source>
        <strain evidence="2 3">CCMP2467</strain>
    </source>
</reference>
<accession>A0A1Q9EC07</accession>
<dbReference type="Proteomes" id="UP000186817">
    <property type="component" value="Unassembled WGS sequence"/>
</dbReference>
<dbReference type="OMA" id="EYQEGWI"/>
<protein>
    <submittedName>
        <fullName evidence="2">Uncharacterized protein</fullName>
    </submittedName>
</protein>
<keyword evidence="1" id="KW-0812">Transmembrane</keyword>
<keyword evidence="1" id="KW-1133">Transmembrane helix</keyword>
<feature type="transmembrane region" description="Helical" evidence="1">
    <location>
        <begin position="111"/>
        <end position="132"/>
    </location>
</feature>
<comment type="caution">
    <text evidence="2">The sequence shown here is derived from an EMBL/GenBank/DDBJ whole genome shotgun (WGS) entry which is preliminary data.</text>
</comment>
<keyword evidence="3" id="KW-1185">Reference proteome</keyword>
<evidence type="ECO:0000313" key="2">
    <source>
        <dbReference type="EMBL" id="OLQ04948.1"/>
    </source>
</evidence>
<sequence length="166" mass="18399">MSERPLEYQEGWIHLPSTSLQIAEHQLGDRLAGRVDVPDHPVMNLVRKLPPWAGHPLPDWMPASVCELHTGKVGGIVRGGRFLLQRPNGAVPERLALEAKMLQTRKDRRRSTALAAALGLGFAMTTGVAIHVREWLRGKSELGKKTWPQLGVWLLYVPVLVTPVTA</sequence>
<keyword evidence="1" id="KW-0472">Membrane</keyword>
<dbReference type="OrthoDB" id="413787at2759"/>
<evidence type="ECO:0000256" key="1">
    <source>
        <dbReference type="SAM" id="Phobius"/>
    </source>
</evidence>
<dbReference type="AlphaFoldDB" id="A0A1Q9EC07"/>